<dbReference type="Proteomes" id="UP000663854">
    <property type="component" value="Unassembled WGS sequence"/>
</dbReference>
<dbReference type="EMBL" id="CAJNOH010016227">
    <property type="protein sequence ID" value="CAF1569454.1"/>
    <property type="molecule type" value="Genomic_DNA"/>
</dbReference>
<organism evidence="9 11">
    <name type="scientific">Rotaria sordida</name>
    <dbReference type="NCBI Taxonomy" id="392033"/>
    <lineage>
        <taxon>Eukaryota</taxon>
        <taxon>Metazoa</taxon>
        <taxon>Spiralia</taxon>
        <taxon>Gnathifera</taxon>
        <taxon>Rotifera</taxon>
        <taxon>Eurotatoria</taxon>
        <taxon>Bdelloidea</taxon>
        <taxon>Philodinida</taxon>
        <taxon>Philodinidae</taxon>
        <taxon>Rotaria</taxon>
    </lineage>
</organism>
<feature type="non-terminal residue" evidence="9">
    <location>
        <position position="1"/>
    </location>
</feature>
<dbReference type="GO" id="GO:0090729">
    <property type="term" value="F:toxin activity"/>
    <property type="evidence" value="ECO:0007669"/>
    <property type="project" value="UniProtKB-KW"/>
</dbReference>
<evidence type="ECO:0000256" key="7">
    <source>
        <dbReference type="ARBA" id="ARBA00023026"/>
    </source>
</evidence>
<dbReference type="InterPro" id="IPR003540">
    <property type="entry name" value="ADP-ribosyltransferase"/>
</dbReference>
<evidence type="ECO:0000256" key="4">
    <source>
        <dbReference type="ARBA" id="ARBA00022676"/>
    </source>
</evidence>
<dbReference type="InterPro" id="IPR050999">
    <property type="entry name" value="ADP-ribosyltransferase_ARG"/>
</dbReference>
<dbReference type="PROSITE" id="PS51996">
    <property type="entry name" value="TR_MART"/>
    <property type="match status" value="1"/>
</dbReference>
<evidence type="ECO:0000256" key="1">
    <source>
        <dbReference type="ARBA" id="ARBA00004613"/>
    </source>
</evidence>
<dbReference type="EMBL" id="CAJNOL010018171">
    <property type="protein sequence ID" value="CAF1680759.1"/>
    <property type="molecule type" value="Genomic_DNA"/>
</dbReference>
<dbReference type="AlphaFoldDB" id="A0A815YBM8"/>
<accession>A0A815YBM8</accession>
<evidence type="ECO:0000256" key="3">
    <source>
        <dbReference type="ARBA" id="ARBA00022656"/>
    </source>
</evidence>
<keyword evidence="6" id="KW-0548">Nucleotidyltransferase</keyword>
<evidence type="ECO:0000313" key="9">
    <source>
        <dbReference type="EMBL" id="CAF1569454.1"/>
    </source>
</evidence>
<keyword evidence="4" id="KW-0328">Glycosyltransferase</keyword>
<keyword evidence="5" id="KW-0808">Transferase</keyword>
<evidence type="ECO:0000256" key="5">
    <source>
        <dbReference type="ARBA" id="ARBA00022679"/>
    </source>
</evidence>
<feature type="domain" description="ADP ribosyltransferase" evidence="8">
    <location>
        <begin position="123"/>
        <end position="300"/>
    </location>
</feature>
<dbReference type="PANTHER" id="PTHR10339:SF25">
    <property type="entry name" value="SECRETED EXOENZYME S"/>
    <property type="match status" value="1"/>
</dbReference>
<comment type="caution">
    <text evidence="9">The sequence shown here is derived from an EMBL/GenBank/DDBJ whole genome shotgun (WGS) entry which is preliminary data.</text>
</comment>
<evidence type="ECO:0000256" key="6">
    <source>
        <dbReference type="ARBA" id="ARBA00022695"/>
    </source>
</evidence>
<gene>
    <name evidence="10" type="ORF">JXQ802_LOCUS59115</name>
    <name evidence="9" type="ORF">PYM288_LOCUS42463</name>
</gene>
<evidence type="ECO:0000259" key="8">
    <source>
        <dbReference type="Pfam" id="PF03496"/>
    </source>
</evidence>
<reference evidence="9" key="1">
    <citation type="submission" date="2021-02" db="EMBL/GenBank/DDBJ databases">
        <authorList>
            <person name="Nowell W R."/>
        </authorList>
    </citation>
    <scope>NUCLEOTIDE SEQUENCE</scope>
</reference>
<evidence type="ECO:0000313" key="11">
    <source>
        <dbReference type="Proteomes" id="UP000663854"/>
    </source>
</evidence>
<protein>
    <recommendedName>
        <fullName evidence="8">ADP ribosyltransferase domain-containing protein</fullName>
    </recommendedName>
</protein>
<dbReference type="GO" id="GO:0003950">
    <property type="term" value="F:NAD+ poly-ADP-ribosyltransferase activity"/>
    <property type="evidence" value="ECO:0007669"/>
    <property type="project" value="TreeGrafter"/>
</dbReference>
<evidence type="ECO:0000313" key="12">
    <source>
        <dbReference type="Proteomes" id="UP000663870"/>
    </source>
</evidence>
<proteinExistence type="predicted"/>
<dbReference type="GO" id="GO:0016779">
    <property type="term" value="F:nucleotidyltransferase activity"/>
    <property type="evidence" value="ECO:0007669"/>
    <property type="project" value="UniProtKB-KW"/>
</dbReference>
<comment type="subcellular location">
    <subcellularLocation>
        <location evidence="1">Secreted</location>
    </subcellularLocation>
</comment>
<dbReference type="Pfam" id="PF03496">
    <property type="entry name" value="ADPrib_exo_Tox"/>
    <property type="match status" value="1"/>
</dbReference>
<dbReference type="Proteomes" id="UP000663870">
    <property type="component" value="Unassembled WGS sequence"/>
</dbReference>
<sequence>PQLHDLPQFSACYIFCQDQKANEQWANKYHKVNGVFVERAKLIDKISKDQIGRSKIEDGASISVITSGSQSLQARNAIFMWFQLFIEVLLRMHHKSNDRKEILDICKKSYKGNKQEMKIIDEFEKSYKAENAIWWYTRESCFYRMMNKALRVQDFDMLFALRFFITDIAKQIKSEYEKFIRTCDNRNIIRVYRGQVIGNGELELMKNSIGEFLSMNSFLSTSRDRSIALHFAQLTPKTNDVQKIIFEIEIDPRLQTKAFADVTEISYFENEDEVLIMLGALFRIEKVIEDKKKRIWVARVSLASEDDYHLKETFSYMKSTIGDDTDLDSLGKIL</sequence>
<dbReference type="PANTHER" id="PTHR10339">
    <property type="entry name" value="ADP-RIBOSYLTRANSFERASE"/>
    <property type="match status" value="1"/>
</dbReference>
<evidence type="ECO:0000313" key="10">
    <source>
        <dbReference type="EMBL" id="CAF1680759.1"/>
    </source>
</evidence>
<evidence type="ECO:0000256" key="2">
    <source>
        <dbReference type="ARBA" id="ARBA00022525"/>
    </source>
</evidence>
<dbReference type="Gene3D" id="3.90.176.10">
    <property type="entry name" value="Toxin ADP-ribosyltransferase, Chain A, domain 1"/>
    <property type="match status" value="1"/>
</dbReference>
<dbReference type="SUPFAM" id="SSF56399">
    <property type="entry name" value="ADP-ribosylation"/>
    <property type="match status" value="1"/>
</dbReference>
<keyword evidence="7" id="KW-0843">Virulence</keyword>
<keyword evidence="3" id="KW-0800">Toxin</keyword>
<dbReference type="GO" id="GO:0005576">
    <property type="term" value="C:extracellular region"/>
    <property type="evidence" value="ECO:0007669"/>
    <property type="project" value="UniProtKB-SubCell"/>
</dbReference>
<name>A0A815YBM8_9BILA</name>
<feature type="non-terminal residue" evidence="9">
    <location>
        <position position="334"/>
    </location>
</feature>
<keyword evidence="12" id="KW-1185">Reference proteome</keyword>
<keyword evidence="2" id="KW-0964">Secreted</keyword>